<dbReference type="PANTHER" id="PTHR24006">
    <property type="entry name" value="UBIQUITIN CARBOXYL-TERMINAL HYDROLASE"/>
    <property type="match status" value="1"/>
</dbReference>
<feature type="domain" description="USP" evidence="6">
    <location>
        <begin position="178"/>
        <end position="550"/>
    </location>
</feature>
<evidence type="ECO:0000256" key="3">
    <source>
        <dbReference type="ARBA" id="ARBA00022833"/>
    </source>
</evidence>
<dbReference type="InterPro" id="IPR038765">
    <property type="entry name" value="Papain-like_cys_pep_sf"/>
</dbReference>
<name>A0ABR1MDZ4_9PEZI</name>
<dbReference type="Pfam" id="PF02148">
    <property type="entry name" value="zf-UBP"/>
    <property type="match status" value="1"/>
</dbReference>
<dbReference type="PROSITE" id="PS00972">
    <property type="entry name" value="USP_1"/>
    <property type="match status" value="1"/>
</dbReference>
<dbReference type="InterPro" id="IPR018200">
    <property type="entry name" value="USP_CS"/>
</dbReference>
<dbReference type="Gene3D" id="3.30.40.10">
    <property type="entry name" value="Zinc/RING finger domain, C3HC4 (zinc finger)"/>
    <property type="match status" value="1"/>
</dbReference>
<keyword evidence="2 4" id="KW-0863">Zinc-finger</keyword>
<dbReference type="SUPFAM" id="SSF57850">
    <property type="entry name" value="RING/U-box"/>
    <property type="match status" value="1"/>
</dbReference>
<evidence type="ECO:0000313" key="9">
    <source>
        <dbReference type="Proteomes" id="UP001365128"/>
    </source>
</evidence>
<accession>A0ABR1MDZ4</accession>
<organism evidence="8 9">
    <name type="scientific">Phyllosticta citricarpa</name>
    <dbReference type="NCBI Taxonomy" id="55181"/>
    <lineage>
        <taxon>Eukaryota</taxon>
        <taxon>Fungi</taxon>
        <taxon>Dikarya</taxon>
        <taxon>Ascomycota</taxon>
        <taxon>Pezizomycotina</taxon>
        <taxon>Dothideomycetes</taxon>
        <taxon>Dothideomycetes incertae sedis</taxon>
        <taxon>Botryosphaeriales</taxon>
        <taxon>Phyllostictaceae</taxon>
        <taxon>Phyllosticta</taxon>
    </lineage>
</organism>
<evidence type="ECO:0000256" key="5">
    <source>
        <dbReference type="RuleBase" id="RU366025"/>
    </source>
</evidence>
<evidence type="ECO:0000259" key="7">
    <source>
        <dbReference type="PROSITE" id="PS50271"/>
    </source>
</evidence>
<dbReference type="Gene3D" id="3.90.70.10">
    <property type="entry name" value="Cysteine proteinases"/>
    <property type="match status" value="1"/>
</dbReference>
<dbReference type="SUPFAM" id="SSF54001">
    <property type="entry name" value="Cysteine proteinases"/>
    <property type="match status" value="1"/>
</dbReference>
<dbReference type="PANTHER" id="PTHR24006:SF937">
    <property type="entry name" value="UBIQUITIN CARBOXYL-TERMINAL HYDROLASE"/>
    <property type="match status" value="1"/>
</dbReference>
<keyword evidence="3" id="KW-0862">Zinc</keyword>
<dbReference type="PROSITE" id="PS00973">
    <property type="entry name" value="USP_2"/>
    <property type="match status" value="1"/>
</dbReference>
<dbReference type="EMBL" id="JBBPDW010000014">
    <property type="protein sequence ID" value="KAK7546732.1"/>
    <property type="molecule type" value="Genomic_DNA"/>
</dbReference>
<sequence length="553" mass="61436">MDNAPKTTGPAANAKIAKGKLLTGTSNLPQILYGCEHLEPLFAERRKVLVQQYTNIIQTIFEGHPIIPQTHRSDLNGDAAPVISLLPTYMCLQCVGIFTPELRDEHFEAKRHGFSVESKHGYVYCQQCKDFIYDPTLENVRLLQGRKKRKLEETMTPEDYKLVAQNSTFAPCRAIGLRGLYNMGNTCFMSVVLQCLIHNPFIKAFYLGEGHTSKECEKESCTSCALDEIFTEYYSLEKTEGYGAVNMLLGSWTIAQVQDISTRPTKPVVAETDATQGGLAGYQQQDAHEYMQFILNNLHLENGGSDSGNGGGDNASKESECTCLIHQTFYGKYQSTVNCDKCKNTNTVTEPFMDLSLDLRSTAKKRKLEGGESGDGAPVLDLRDCLDRYTGKEKLSAQEYSCGNCGGTQQNATKQLSIKNLPPVLSFHLKRFETTKSQSTKLETRTSFPLTIDMYPYTVQARTSSSATASSSPSKGSSKIVAHDPNVRTPTVLYDLSSVIVHKGKMDSGHYVSYSRKGSEWFMFDDSKVVYASEADVLRAEAYILIYVVRSLE</sequence>
<dbReference type="InterPro" id="IPR013083">
    <property type="entry name" value="Znf_RING/FYVE/PHD"/>
</dbReference>
<evidence type="ECO:0000259" key="6">
    <source>
        <dbReference type="PROSITE" id="PS50235"/>
    </source>
</evidence>
<gene>
    <name evidence="8" type="ORF">IWX46DRAFT_79574</name>
</gene>
<dbReference type="Pfam" id="PF00443">
    <property type="entry name" value="UCH"/>
    <property type="match status" value="1"/>
</dbReference>
<reference evidence="8 9" key="1">
    <citation type="submission" date="2024-04" db="EMBL/GenBank/DDBJ databases">
        <title>Phyllosticta paracitricarpa is synonymous to the EU quarantine fungus P. citricarpa based on phylogenomic analyses.</title>
        <authorList>
            <consortium name="Lawrence Berkeley National Laboratory"/>
            <person name="Van Ingen-Buijs V.A."/>
            <person name="Van Westerhoven A.C."/>
            <person name="Haridas S."/>
            <person name="Skiadas P."/>
            <person name="Martin F."/>
            <person name="Groenewald J.Z."/>
            <person name="Crous P.W."/>
            <person name="Seidl M.F."/>
        </authorList>
    </citation>
    <scope>NUCLEOTIDE SEQUENCE [LARGE SCALE GENOMIC DNA]</scope>
    <source>
        <strain evidence="8 9">CBS 122670</strain>
    </source>
</reference>
<evidence type="ECO:0000256" key="2">
    <source>
        <dbReference type="ARBA" id="ARBA00022771"/>
    </source>
</evidence>
<proteinExistence type="inferred from homology"/>
<dbReference type="InterPro" id="IPR028889">
    <property type="entry name" value="USP"/>
</dbReference>
<comment type="catalytic activity">
    <reaction evidence="5">
        <text>Thiol-dependent hydrolysis of ester, thioester, amide, peptide and isopeptide bonds formed by the C-terminal Gly of ubiquitin (a 76-residue protein attached to proteins as an intracellular targeting signal).</text>
        <dbReference type="EC" id="3.4.19.12"/>
    </reaction>
</comment>
<keyword evidence="5" id="KW-0833">Ubl conjugation pathway</keyword>
<keyword evidence="9" id="KW-1185">Reference proteome</keyword>
<dbReference type="PROSITE" id="PS50271">
    <property type="entry name" value="ZF_UBP"/>
    <property type="match status" value="1"/>
</dbReference>
<keyword evidence="5" id="KW-0788">Thiol protease</keyword>
<dbReference type="InterPro" id="IPR050164">
    <property type="entry name" value="Peptidase_C19"/>
</dbReference>
<keyword evidence="5" id="KW-0645">Protease</keyword>
<keyword evidence="5 8" id="KW-0378">Hydrolase</keyword>
<dbReference type="PROSITE" id="PS51257">
    <property type="entry name" value="PROKAR_LIPOPROTEIN"/>
    <property type="match status" value="1"/>
</dbReference>
<evidence type="ECO:0000313" key="8">
    <source>
        <dbReference type="EMBL" id="KAK7546732.1"/>
    </source>
</evidence>
<protein>
    <recommendedName>
        <fullName evidence="5">Ubiquitin carboxyl-terminal hydrolase</fullName>
        <ecNumber evidence="5">3.4.19.12</ecNumber>
    </recommendedName>
</protein>
<evidence type="ECO:0000256" key="1">
    <source>
        <dbReference type="ARBA" id="ARBA00022723"/>
    </source>
</evidence>
<dbReference type="InterPro" id="IPR001394">
    <property type="entry name" value="Peptidase_C19_UCH"/>
</dbReference>
<dbReference type="Proteomes" id="UP001365128">
    <property type="component" value="Unassembled WGS sequence"/>
</dbReference>
<dbReference type="GO" id="GO:0016787">
    <property type="term" value="F:hydrolase activity"/>
    <property type="evidence" value="ECO:0007669"/>
    <property type="project" value="UniProtKB-KW"/>
</dbReference>
<evidence type="ECO:0000256" key="4">
    <source>
        <dbReference type="PROSITE-ProRule" id="PRU00502"/>
    </source>
</evidence>
<comment type="caution">
    <text evidence="8">The sequence shown here is derived from an EMBL/GenBank/DDBJ whole genome shotgun (WGS) entry which is preliminary data.</text>
</comment>
<keyword evidence="1" id="KW-0479">Metal-binding</keyword>
<dbReference type="PROSITE" id="PS50235">
    <property type="entry name" value="USP_3"/>
    <property type="match status" value="1"/>
</dbReference>
<dbReference type="InterPro" id="IPR001607">
    <property type="entry name" value="Znf_UBP"/>
</dbReference>
<feature type="domain" description="UBP-type" evidence="7">
    <location>
        <begin position="49"/>
        <end position="151"/>
    </location>
</feature>
<dbReference type="EC" id="3.4.19.12" evidence="5"/>
<comment type="similarity">
    <text evidence="5">Belongs to the peptidase C19 family.</text>
</comment>